<evidence type="ECO:0000256" key="6">
    <source>
        <dbReference type="SAM" id="MobiDB-lite"/>
    </source>
</evidence>
<evidence type="ECO:0000256" key="1">
    <source>
        <dbReference type="ARBA" id="ARBA00004123"/>
    </source>
</evidence>
<evidence type="ECO:0000313" key="8">
    <source>
        <dbReference type="EMBL" id="KZL63222.1"/>
    </source>
</evidence>
<dbReference type="GO" id="GO:0003677">
    <property type="term" value="F:DNA binding"/>
    <property type="evidence" value="ECO:0007669"/>
    <property type="project" value="InterPro"/>
</dbReference>
<dbReference type="GO" id="GO:0005634">
    <property type="term" value="C:nucleus"/>
    <property type="evidence" value="ECO:0007669"/>
    <property type="project" value="UniProtKB-SubCell"/>
</dbReference>
<dbReference type="PROSITE" id="PS50048">
    <property type="entry name" value="ZN2_CY6_FUNGAL_2"/>
    <property type="match status" value="1"/>
</dbReference>
<dbReference type="InterPro" id="IPR001138">
    <property type="entry name" value="Zn2Cys6_DnaBD"/>
</dbReference>
<dbReference type="SUPFAM" id="SSF57701">
    <property type="entry name" value="Zn2/Cys6 DNA-binding domain"/>
    <property type="match status" value="1"/>
</dbReference>
<sequence length="529" mass="59522">MSSSASGRPREQEPRRSRTPARSPQACGQCRQIKKRCPRNLPSCSSCTRLGKTCQYPAGRKRHASPEERDVQSLAPSFVPSVSTTSSVVDDNFPDAFFIDNDLHKPISHATEGEPFSVPAYFTTMAGQPDAVYEMYFDSVDTWLPFINRKRLKQDLEAESPSEATEMTGLLLSMKLITNNDLEDEPSEELGLYDEVKGYLQRNEIIMATTLRYFQSIVLLGLYEISHGIYPEAYLTIGQAARLGLLRGIQDRKHATQLFQEPPTWTYWEEERRTWWATSILERYININLVGFPLATPEPAQGDLLPSSDEVWRRGETGTNPPLCMTGFATGSEVGPFARVCQASYILGRVLNHRNSRKDLMSQEARLSEALYLDATLTALDTHLSPPRKKRKDTMRTATLDVALCTSARLILYRMYACTQSDATSDRLPAEIEMQTASIRGLKQIVSTRGTDLALCAFRQGMKDVNRLSPLLVQCLYDIAIEWQGFKRKGDIIEGMEKTMTMITGTLALLSLRWGVAIKSQKFLKNAQD</sequence>
<dbReference type="PANTHER" id="PTHR47338">
    <property type="entry name" value="ZN(II)2CYS6 TRANSCRIPTION FACTOR (EUROFUNG)-RELATED"/>
    <property type="match status" value="1"/>
</dbReference>
<dbReference type="SMART" id="SM00066">
    <property type="entry name" value="GAL4"/>
    <property type="match status" value="1"/>
</dbReference>
<dbReference type="InterPro" id="IPR050815">
    <property type="entry name" value="TF_fung"/>
</dbReference>
<dbReference type="PROSITE" id="PS00463">
    <property type="entry name" value="ZN2_CY6_FUNGAL_1"/>
    <property type="match status" value="1"/>
</dbReference>
<dbReference type="GO" id="GO:0008270">
    <property type="term" value="F:zinc ion binding"/>
    <property type="evidence" value="ECO:0007669"/>
    <property type="project" value="InterPro"/>
</dbReference>
<proteinExistence type="predicted"/>
<name>A0A161XS77_COLIC</name>
<organism evidence="8 9">
    <name type="scientific">Colletotrichum incanum</name>
    <name type="common">Soybean anthracnose fungus</name>
    <dbReference type="NCBI Taxonomy" id="1573173"/>
    <lineage>
        <taxon>Eukaryota</taxon>
        <taxon>Fungi</taxon>
        <taxon>Dikarya</taxon>
        <taxon>Ascomycota</taxon>
        <taxon>Pezizomycotina</taxon>
        <taxon>Sordariomycetes</taxon>
        <taxon>Hypocreomycetidae</taxon>
        <taxon>Glomerellales</taxon>
        <taxon>Glomerellaceae</taxon>
        <taxon>Colletotrichum</taxon>
        <taxon>Colletotrichum spaethianum species complex</taxon>
    </lineage>
</organism>
<feature type="domain" description="Zn(2)-C6 fungal-type" evidence="7">
    <location>
        <begin position="26"/>
        <end position="56"/>
    </location>
</feature>
<keyword evidence="4" id="KW-0804">Transcription</keyword>
<dbReference type="CDD" id="cd12148">
    <property type="entry name" value="fungal_TF_MHR"/>
    <property type="match status" value="1"/>
</dbReference>
<keyword evidence="3" id="KW-0805">Transcription regulation</keyword>
<accession>A0A161XS77</accession>
<dbReference type="CDD" id="cd00067">
    <property type="entry name" value="GAL4"/>
    <property type="match status" value="1"/>
</dbReference>
<dbReference type="InterPro" id="IPR007219">
    <property type="entry name" value="XnlR_reg_dom"/>
</dbReference>
<dbReference type="PANTHER" id="PTHR47338:SF20">
    <property type="entry name" value="ZN(II)2CYS6 TRANSCRIPTION FACTOR (EUROFUNG)"/>
    <property type="match status" value="1"/>
</dbReference>
<evidence type="ECO:0000256" key="4">
    <source>
        <dbReference type="ARBA" id="ARBA00023163"/>
    </source>
</evidence>
<dbReference type="EMBL" id="LFIW01002844">
    <property type="protein sequence ID" value="KZL63222.1"/>
    <property type="molecule type" value="Genomic_DNA"/>
</dbReference>
<dbReference type="STRING" id="1573173.A0A161XS77"/>
<dbReference type="Pfam" id="PF04082">
    <property type="entry name" value="Fungal_trans"/>
    <property type="match status" value="1"/>
</dbReference>
<dbReference type="Proteomes" id="UP000076584">
    <property type="component" value="Unassembled WGS sequence"/>
</dbReference>
<gene>
    <name evidence="8" type="ORF">CI238_09462</name>
</gene>
<comment type="caution">
    <text evidence="8">The sequence shown here is derived from an EMBL/GenBank/DDBJ whole genome shotgun (WGS) entry which is preliminary data.</text>
</comment>
<keyword evidence="5" id="KW-0539">Nucleus</keyword>
<dbReference type="GO" id="GO:0006351">
    <property type="term" value="P:DNA-templated transcription"/>
    <property type="evidence" value="ECO:0007669"/>
    <property type="project" value="InterPro"/>
</dbReference>
<keyword evidence="9" id="KW-1185">Reference proteome</keyword>
<evidence type="ECO:0000256" key="2">
    <source>
        <dbReference type="ARBA" id="ARBA00022723"/>
    </source>
</evidence>
<keyword evidence="2" id="KW-0479">Metal-binding</keyword>
<evidence type="ECO:0000313" key="9">
    <source>
        <dbReference type="Proteomes" id="UP000076584"/>
    </source>
</evidence>
<protein>
    <submittedName>
        <fullName evidence="8">Fungal specific transcription factor</fullName>
    </submittedName>
</protein>
<dbReference type="Pfam" id="PF00172">
    <property type="entry name" value="Zn_clus"/>
    <property type="match status" value="1"/>
</dbReference>
<comment type="subcellular location">
    <subcellularLocation>
        <location evidence="1">Nucleus</location>
    </subcellularLocation>
</comment>
<reference evidence="8 9" key="1">
    <citation type="submission" date="2015-06" db="EMBL/GenBank/DDBJ databases">
        <title>Survival trade-offs in plant roots during colonization by closely related pathogenic and mutualistic fungi.</title>
        <authorList>
            <person name="Hacquard S."/>
            <person name="Kracher B."/>
            <person name="Hiruma K."/>
            <person name="Weinman A."/>
            <person name="Muench P."/>
            <person name="Garrido Oter R."/>
            <person name="Ver Loren van Themaat E."/>
            <person name="Dallerey J.-F."/>
            <person name="Damm U."/>
            <person name="Henrissat B."/>
            <person name="Lespinet O."/>
            <person name="Thon M."/>
            <person name="Kemen E."/>
            <person name="McHardy A.C."/>
            <person name="Schulze-Lefert P."/>
            <person name="O'Connell R.J."/>
        </authorList>
    </citation>
    <scope>NUCLEOTIDE SEQUENCE [LARGE SCALE GENOMIC DNA]</scope>
    <source>
        <strain evidence="8 9">MAFF 238704</strain>
    </source>
</reference>
<evidence type="ECO:0000259" key="7">
    <source>
        <dbReference type="PROSITE" id="PS50048"/>
    </source>
</evidence>
<feature type="region of interest" description="Disordered" evidence="6">
    <location>
        <begin position="1"/>
        <end position="29"/>
    </location>
</feature>
<dbReference type="AlphaFoldDB" id="A0A161XS77"/>
<dbReference type="GO" id="GO:0000981">
    <property type="term" value="F:DNA-binding transcription factor activity, RNA polymerase II-specific"/>
    <property type="evidence" value="ECO:0007669"/>
    <property type="project" value="InterPro"/>
</dbReference>
<evidence type="ECO:0000256" key="3">
    <source>
        <dbReference type="ARBA" id="ARBA00023015"/>
    </source>
</evidence>
<evidence type="ECO:0000256" key="5">
    <source>
        <dbReference type="ARBA" id="ARBA00023242"/>
    </source>
</evidence>
<dbReference type="Gene3D" id="4.10.240.10">
    <property type="entry name" value="Zn(2)-C6 fungal-type DNA-binding domain"/>
    <property type="match status" value="1"/>
</dbReference>
<dbReference type="InterPro" id="IPR036864">
    <property type="entry name" value="Zn2-C6_fun-type_DNA-bd_sf"/>
</dbReference>